<dbReference type="PANTHER" id="PTHR33067">
    <property type="entry name" value="RNA-DIRECTED DNA POLYMERASE-RELATED"/>
    <property type="match status" value="1"/>
</dbReference>
<dbReference type="OrthoDB" id="778454at2759"/>
<evidence type="ECO:0000313" key="2">
    <source>
        <dbReference type="Proteomes" id="UP000035740"/>
    </source>
</evidence>
<sequence>MDEPLGNLNEDEVNEIQGNRIPLLDAIKVVPKYSKLLNDFLTTSNKHKGEEVLTPLIMPPPKCEDPGSFSIPCRICETIFRQCVLDLGSAVNVLPLSLYDKYKMGPLKTCSEILTMADGSSVCSVGLLENILVQVKHMCFLVDFIVINVMHNSEILLGRPFLKTSKALIDVAHNCVTLESNGEKLKLNVFEQDGSDIESGATNYVAYCLAQLGPENLEILLDEMVHDVGLEHMLMNALNEINLLE</sequence>
<proteinExistence type="predicted"/>
<dbReference type="EMBL" id="KQ126404">
    <property type="protein sequence ID" value="KMS64637.1"/>
    <property type="molecule type" value="Genomic_DNA"/>
</dbReference>
<keyword evidence="2" id="KW-1185">Reference proteome</keyword>
<accession>A0A0J7YLW3</accession>
<reference evidence="1 2" key="1">
    <citation type="journal article" date="2014" name="Nature">
        <title>The genome of the recently domesticated crop plant sugar beet (Beta vulgaris).</title>
        <authorList>
            <person name="Dohm J.C."/>
            <person name="Minoche A.E."/>
            <person name="Holtgrawe D."/>
            <person name="Capella-Gutierrez S."/>
            <person name="Zakrzewski F."/>
            <person name="Tafer H."/>
            <person name="Rupp O."/>
            <person name="Sorensen T.R."/>
            <person name="Stracke R."/>
            <person name="Reinhardt R."/>
            <person name="Goesmann A."/>
            <person name="Kraft T."/>
            <person name="Schulz B."/>
            <person name="Stadler P.F."/>
            <person name="Schmidt T."/>
            <person name="Gabaldon T."/>
            <person name="Lehrach H."/>
            <person name="Weisshaar B."/>
            <person name="Himmelbauer H."/>
        </authorList>
    </citation>
    <scope>NUCLEOTIDE SEQUENCE [LARGE SCALE GENOMIC DNA]</scope>
    <source>
        <tissue evidence="1">Taproot</tissue>
    </source>
</reference>
<dbReference type="CDD" id="cd00303">
    <property type="entry name" value="retropepsin_like"/>
    <property type="match status" value="1"/>
</dbReference>
<name>A0A0J7YLW3_BETVV</name>
<evidence type="ECO:0008006" key="3">
    <source>
        <dbReference type="Google" id="ProtNLM"/>
    </source>
</evidence>
<dbReference type="Proteomes" id="UP000035740">
    <property type="component" value="Unassembled WGS sequence"/>
</dbReference>
<dbReference type="AlphaFoldDB" id="A0A0J7YLW3"/>
<organism evidence="1 2">
    <name type="scientific">Beta vulgaris subsp. vulgaris</name>
    <name type="common">Beet</name>
    <dbReference type="NCBI Taxonomy" id="3555"/>
    <lineage>
        <taxon>Eukaryota</taxon>
        <taxon>Viridiplantae</taxon>
        <taxon>Streptophyta</taxon>
        <taxon>Embryophyta</taxon>
        <taxon>Tracheophyta</taxon>
        <taxon>Spermatophyta</taxon>
        <taxon>Magnoliopsida</taxon>
        <taxon>eudicotyledons</taxon>
        <taxon>Gunneridae</taxon>
        <taxon>Pentapetalae</taxon>
        <taxon>Caryophyllales</taxon>
        <taxon>Chenopodiaceae</taxon>
        <taxon>Betoideae</taxon>
        <taxon>Beta</taxon>
    </lineage>
</organism>
<evidence type="ECO:0000313" key="1">
    <source>
        <dbReference type="EMBL" id="KMS64637.1"/>
    </source>
</evidence>
<dbReference type="PANTHER" id="PTHR33067:SF9">
    <property type="entry name" value="RNA-DIRECTED DNA POLYMERASE"/>
    <property type="match status" value="1"/>
</dbReference>
<dbReference type="InterPro" id="IPR021109">
    <property type="entry name" value="Peptidase_aspartic_dom_sf"/>
</dbReference>
<gene>
    <name evidence="1" type="ORF">BVRB_018230</name>
</gene>
<dbReference type="Gramene" id="KMS64637">
    <property type="protein sequence ID" value="KMS64637"/>
    <property type="gene ID" value="BVRB_018230"/>
</dbReference>
<protein>
    <recommendedName>
        <fullName evidence="3">Aspartic peptidase DDI1-type domain-containing protein</fullName>
    </recommendedName>
</protein>
<dbReference type="Gene3D" id="2.40.70.10">
    <property type="entry name" value="Acid Proteases"/>
    <property type="match status" value="1"/>
</dbReference>
<dbReference type="OMA" id="CRICETI"/>